<proteinExistence type="predicted"/>
<dbReference type="Pfam" id="PF00403">
    <property type="entry name" value="HMA"/>
    <property type="match status" value="1"/>
</dbReference>
<evidence type="ECO:0000313" key="3">
    <source>
        <dbReference type="Proteomes" id="UP000194798"/>
    </source>
</evidence>
<evidence type="ECO:0000313" key="2">
    <source>
        <dbReference type="EMBL" id="OUD13968.1"/>
    </source>
</evidence>
<feature type="domain" description="HMA" evidence="1">
    <location>
        <begin position="2"/>
        <end position="68"/>
    </location>
</feature>
<dbReference type="AlphaFoldDB" id="A0A251X7C9"/>
<dbReference type="Proteomes" id="UP000194798">
    <property type="component" value="Unassembled WGS sequence"/>
</dbReference>
<dbReference type="RefSeq" id="WP_086487753.1">
    <property type="nucleotide sequence ID" value="NZ_MSLT01000012.1"/>
</dbReference>
<protein>
    <recommendedName>
        <fullName evidence="1">HMA domain-containing protein</fullName>
    </recommendedName>
</protein>
<dbReference type="Gene3D" id="3.30.70.100">
    <property type="match status" value="1"/>
</dbReference>
<organism evidence="2 3">
    <name type="scientific">Thioflexithrix psekupsensis</name>
    <dbReference type="NCBI Taxonomy" id="1570016"/>
    <lineage>
        <taxon>Bacteria</taxon>
        <taxon>Pseudomonadati</taxon>
        <taxon>Pseudomonadota</taxon>
        <taxon>Gammaproteobacteria</taxon>
        <taxon>Thiotrichales</taxon>
        <taxon>Thioflexithrix</taxon>
    </lineage>
</organism>
<dbReference type="EMBL" id="MSLT01000012">
    <property type="protein sequence ID" value="OUD13968.1"/>
    <property type="molecule type" value="Genomic_DNA"/>
</dbReference>
<name>A0A251X7C9_9GAMM</name>
<reference evidence="2 3" key="1">
    <citation type="submission" date="2016-12" db="EMBL/GenBank/DDBJ databases">
        <title>Thioflexothrix psekupsii D3 genome sequencing and assembly.</title>
        <authorList>
            <person name="Fomenkov A."/>
            <person name="Vincze T."/>
            <person name="Grabovich M."/>
            <person name="Anton B.P."/>
            <person name="Dubinina G."/>
            <person name="Orlova M."/>
            <person name="Belousova E."/>
            <person name="Roberts R.J."/>
        </authorList>
    </citation>
    <scope>NUCLEOTIDE SEQUENCE [LARGE SCALE GENOMIC DNA]</scope>
    <source>
        <strain evidence="2">D3</strain>
    </source>
</reference>
<dbReference type="OrthoDB" id="9814359at2"/>
<evidence type="ECO:0000259" key="1">
    <source>
        <dbReference type="PROSITE" id="PS50846"/>
    </source>
</evidence>
<gene>
    <name evidence="2" type="ORF">TPSD3_06385</name>
</gene>
<keyword evidence="3" id="KW-1185">Reference proteome</keyword>
<dbReference type="PROSITE" id="PS50846">
    <property type="entry name" value="HMA_2"/>
    <property type="match status" value="1"/>
</dbReference>
<dbReference type="CDD" id="cd00371">
    <property type="entry name" value="HMA"/>
    <property type="match status" value="1"/>
</dbReference>
<dbReference type="InterPro" id="IPR006121">
    <property type="entry name" value="HMA_dom"/>
</dbReference>
<comment type="caution">
    <text evidence="2">The sequence shown here is derived from an EMBL/GenBank/DDBJ whole genome shotgun (WGS) entry which is preliminary data.</text>
</comment>
<dbReference type="InterPro" id="IPR036163">
    <property type="entry name" value="HMA_dom_sf"/>
</dbReference>
<dbReference type="SUPFAM" id="SSF55008">
    <property type="entry name" value="HMA, heavy metal-associated domain"/>
    <property type="match status" value="1"/>
</dbReference>
<sequence>MAELMLRVQNVKCNGCVTAIQTGLADLAGVEQVLVEKLQSNQGQVTVKGTFSSDAVTTKLSELGYPVL</sequence>
<accession>A0A251X7C9</accession>
<dbReference type="GO" id="GO:0046872">
    <property type="term" value="F:metal ion binding"/>
    <property type="evidence" value="ECO:0007669"/>
    <property type="project" value="InterPro"/>
</dbReference>